<keyword evidence="3" id="KW-1185">Reference proteome</keyword>
<feature type="domain" description="DUF1266" evidence="1">
    <location>
        <begin position="65"/>
        <end position="234"/>
    </location>
</feature>
<gene>
    <name evidence="2" type="ORF">ANI02nite_07130</name>
</gene>
<dbReference type="OrthoDB" id="1956494at2"/>
<accession>A0A511X7A9</accession>
<sequence length="269" mass="30668">MLLRTATPKLRFALPTGHPENAQRAWALAMGAPLVASEGYALDALTQPDAPGTAALKARVATRMKTFWSVQDRRTLIATLNWLGREGHRVGHMARLTDYSVSPLQNIAERRKELGKTADYDEDARAELYRIDALLSDHLGMLKAKFLAFDTARAVMLVYGGRLHDWLSEDECWPYLFDMARDVQRTYESWGDYAEDFLRGRSFWKGAEFSERNEIDRLTQKLLSTRHSPWRLTWAQPLPPQVAPARLRDVSEPISQGPVWWLEKTGDAL</sequence>
<protein>
    <recommendedName>
        <fullName evidence="1">DUF1266 domain-containing protein</fullName>
    </recommendedName>
</protein>
<comment type="caution">
    <text evidence="2">The sequence shown here is derived from an EMBL/GenBank/DDBJ whole genome shotgun (WGS) entry which is preliminary data.</text>
</comment>
<name>A0A511X7A9_9PROT</name>
<organism evidence="2 3">
    <name type="scientific">Acetobacter nitrogenifigens DSM 23921 = NBRC 105050</name>
    <dbReference type="NCBI Taxonomy" id="1120919"/>
    <lineage>
        <taxon>Bacteria</taxon>
        <taxon>Pseudomonadati</taxon>
        <taxon>Pseudomonadota</taxon>
        <taxon>Alphaproteobacteria</taxon>
        <taxon>Acetobacterales</taxon>
        <taxon>Acetobacteraceae</taxon>
        <taxon>Acetobacter</taxon>
    </lineage>
</organism>
<reference evidence="2 3" key="1">
    <citation type="submission" date="2019-07" db="EMBL/GenBank/DDBJ databases">
        <title>Whole genome shotgun sequence of Acetobacter nitrogenifigens NBRC 105050.</title>
        <authorList>
            <person name="Hosoyama A."/>
            <person name="Uohara A."/>
            <person name="Ohji S."/>
            <person name="Ichikawa N."/>
        </authorList>
    </citation>
    <scope>NUCLEOTIDE SEQUENCE [LARGE SCALE GENOMIC DNA]</scope>
    <source>
        <strain evidence="2 3">NBRC 105050</strain>
    </source>
</reference>
<dbReference type="RefSeq" id="WP_026396903.1">
    <property type="nucleotide sequence ID" value="NZ_AUBI01000002.1"/>
</dbReference>
<evidence type="ECO:0000313" key="3">
    <source>
        <dbReference type="Proteomes" id="UP000321635"/>
    </source>
</evidence>
<dbReference type="InterPro" id="IPR009677">
    <property type="entry name" value="DUF1266"/>
</dbReference>
<evidence type="ECO:0000313" key="2">
    <source>
        <dbReference type="EMBL" id="GEN58829.1"/>
    </source>
</evidence>
<dbReference type="EMBL" id="BJYF01000003">
    <property type="protein sequence ID" value="GEN58829.1"/>
    <property type="molecule type" value="Genomic_DNA"/>
</dbReference>
<evidence type="ECO:0000259" key="1">
    <source>
        <dbReference type="Pfam" id="PF06889"/>
    </source>
</evidence>
<proteinExistence type="predicted"/>
<dbReference type="Proteomes" id="UP000321635">
    <property type="component" value="Unassembled WGS sequence"/>
</dbReference>
<dbReference type="Pfam" id="PF06889">
    <property type="entry name" value="DUF1266"/>
    <property type="match status" value="1"/>
</dbReference>
<dbReference type="STRING" id="1120919.GCA_000429165_00733"/>
<dbReference type="AlphaFoldDB" id="A0A511X7A9"/>